<reference evidence="1" key="1">
    <citation type="submission" date="2022-03" db="EMBL/GenBank/DDBJ databases">
        <authorList>
            <person name="Sayadi A."/>
        </authorList>
    </citation>
    <scope>NUCLEOTIDE SEQUENCE</scope>
</reference>
<dbReference type="AlphaFoldDB" id="A0A9P0PR56"/>
<accession>A0A9P0PR56</accession>
<organism evidence="1 2">
    <name type="scientific">Acanthoscelides obtectus</name>
    <name type="common">Bean weevil</name>
    <name type="synonym">Bruchus obtectus</name>
    <dbReference type="NCBI Taxonomy" id="200917"/>
    <lineage>
        <taxon>Eukaryota</taxon>
        <taxon>Metazoa</taxon>
        <taxon>Ecdysozoa</taxon>
        <taxon>Arthropoda</taxon>
        <taxon>Hexapoda</taxon>
        <taxon>Insecta</taxon>
        <taxon>Pterygota</taxon>
        <taxon>Neoptera</taxon>
        <taxon>Endopterygota</taxon>
        <taxon>Coleoptera</taxon>
        <taxon>Polyphaga</taxon>
        <taxon>Cucujiformia</taxon>
        <taxon>Chrysomeloidea</taxon>
        <taxon>Chrysomelidae</taxon>
        <taxon>Bruchinae</taxon>
        <taxon>Bruchini</taxon>
        <taxon>Acanthoscelides</taxon>
    </lineage>
</organism>
<proteinExistence type="predicted"/>
<evidence type="ECO:0000313" key="2">
    <source>
        <dbReference type="Proteomes" id="UP001152888"/>
    </source>
</evidence>
<dbReference type="Proteomes" id="UP001152888">
    <property type="component" value="Unassembled WGS sequence"/>
</dbReference>
<keyword evidence="2" id="KW-1185">Reference proteome</keyword>
<sequence>GQHPPYRAIGLGQRPFLETPFSHLRELELDLFKKQGVRTSQSADGLNAYKQESQGVRYREWRVDSDRNSCSVITNKTLIAKNERDKAAIVTNKK</sequence>
<feature type="non-terminal residue" evidence="1">
    <location>
        <position position="1"/>
    </location>
</feature>
<comment type="caution">
    <text evidence="1">The sequence shown here is derived from an EMBL/GenBank/DDBJ whole genome shotgun (WGS) entry which is preliminary data.</text>
</comment>
<dbReference type="OrthoDB" id="6790298at2759"/>
<protein>
    <submittedName>
        <fullName evidence="1">Uncharacterized protein</fullName>
    </submittedName>
</protein>
<gene>
    <name evidence="1" type="ORF">ACAOBT_LOCUS19781</name>
</gene>
<evidence type="ECO:0000313" key="1">
    <source>
        <dbReference type="EMBL" id="CAH1990631.1"/>
    </source>
</evidence>
<dbReference type="EMBL" id="CAKOFQ010007094">
    <property type="protein sequence ID" value="CAH1990631.1"/>
    <property type="molecule type" value="Genomic_DNA"/>
</dbReference>
<name>A0A9P0PR56_ACAOB</name>